<feature type="domain" description="Fido" evidence="3">
    <location>
        <begin position="148"/>
        <end position="298"/>
    </location>
</feature>
<feature type="binding site" evidence="2">
    <location>
        <begin position="238"/>
        <end position="245"/>
    </location>
    <ligand>
        <name>ATP</name>
        <dbReference type="ChEBI" id="CHEBI:30616"/>
    </ligand>
</feature>
<dbReference type="Proteomes" id="UP000633136">
    <property type="component" value="Unassembled WGS sequence"/>
</dbReference>
<dbReference type="PROSITE" id="PS51459">
    <property type="entry name" value="FIDO"/>
    <property type="match status" value="1"/>
</dbReference>
<name>A0A917END8_9MICC</name>
<dbReference type="SUPFAM" id="SSF140931">
    <property type="entry name" value="Fic-like"/>
    <property type="match status" value="1"/>
</dbReference>
<evidence type="ECO:0000313" key="4">
    <source>
        <dbReference type="EMBL" id="GGE59384.1"/>
    </source>
</evidence>
<evidence type="ECO:0000313" key="5">
    <source>
        <dbReference type="Proteomes" id="UP000633136"/>
    </source>
</evidence>
<dbReference type="InterPro" id="IPR040198">
    <property type="entry name" value="Fido_containing"/>
</dbReference>
<feature type="active site" evidence="1">
    <location>
        <position position="234"/>
    </location>
</feature>
<keyword evidence="5" id="KW-1185">Reference proteome</keyword>
<comment type="caution">
    <text evidence="4">The sequence shown here is derived from an EMBL/GenBank/DDBJ whole genome shotgun (WGS) entry which is preliminary data.</text>
</comment>
<organism evidence="4 5">
    <name type="scientific">Nesterenkonia cremea</name>
    <dbReference type="NCBI Taxonomy" id="1882340"/>
    <lineage>
        <taxon>Bacteria</taxon>
        <taxon>Bacillati</taxon>
        <taxon>Actinomycetota</taxon>
        <taxon>Actinomycetes</taxon>
        <taxon>Micrococcales</taxon>
        <taxon>Micrococcaceae</taxon>
        <taxon>Nesterenkonia</taxon>
    </lineage>
</organism>
<dbReference type="RefSeq" id="WP_373286533.1">
    <property type="nucleotide sequence ID" value="NZ_BMIS01000001.1"/>
</dbReference>
<dbReference type="InterPro" id="IPR003812">
    <property type="entry name" value="Fido"/>
</dbReference>
<evidence type="ECO:0000256" key="2">
    <source>
        <dbReference type="PIRSR" id="PIRSR640198-2"/>
    </source>
</evidence>
<protein>
    <submittedName>
        <fullName evidence="4">Fic family protein</fullName>
    </submittedName>
</protein>
<sequence length="406" mass="43896">MRGVLTLPVPAVAREAHQWQAADDGMTGRRRLAAASGAYESTIPAPLAGLKLSLPPELAADLDEATVALSKFDDHARSTLPPASTALGPMSSILLRTESASSSQIENLTAGARQLALAELEQSRSDNARIVVGNVHAMEAALQLADHLNQDALLTMQRILVQEQPHSENCAGRYRSDLVWVGTTGVSPIGANHIAPQAEHIAPAMDDLIRFIHRPDMPVLLQAALAHAQFETIHPFEDGNGRTGRALIHAMLKSKGLVTSTTAPLSAGLLKQTQSYFDALTQFREGDAGPLVSCFIDAALFAAASGTQLVDDLNTELALSSEQLTGLRPQASAWKVLPQLIAHPVVNAAFLRRQLQFNEMTAQRALAQLTERGVLEERSGLRRNRVYQHPGILRTLDAYAQQLRRR</sequence>
<dbReference type="PANTHER" id="PTHR13504">
    <property type="entry name" value="FIDO DOMAIN-CONTAINING PROTEIN DDB_G0283145"/>
    <property type="match status" value="1"/>
</dbReference>
<evidence type="ECO:0000256" key="1">
    <source>
        <dbReference type="PIRSR" id="PIRSR640198-1"/>
    </source>
</evidence>
<dbReference type="InterPro" id="IPR036597">
    <property type="entry name" value="Fido-like_dom_sf"/>
</dbReference>
<evidence type="ECO:0000259" key="3">
    <source>
        <dbReference type="PROSITE" id="PS51459"/>
    </source>
</evidence>
<dbReference type="Pfam" id="PF02661">
    <property type="entry name" value="Fic"/>
    <property type="match status" value="1"/>
</dbReference>
<dbReference type="GO" id="GO:0005524">
    <property type="term" value="F:ATP binding"/>
    <property type="evidence" value="ECO:0007669"/>
    <property type="project" value="UniProtKB-KW"/>
</dbReference>
<reference evidence="4" key="2">
    <citation type="submission" date="2020-09" db="EMBL/GenBank/DDBJ databases">
        <authorList>
            <person name="Sun Q."/>
            <person name="Zhou Y."/>
        </authorList>
    </citation>
    <scope>NUCLEOTIDE SEQUENCE</scope>
    <source>
        <strain evidence="4">CGMCC 1.15388</strain>
    </source>
</reference>
<dbReference type="Gene3D" id="1.10.3290.10">
    <property type="entry name" value="Fido-like domain"/>
    <property type="match status" value="1"/>
</dbReference>
<accession>A0A917END8</accession>
<reference evidence="4" key="1">
    <citation type="journal article" date="2014" name="Int. J. Syst. Evol. Microbiol.">
        <title>Complete genome sequence of Corynebacterium casei LMG S-19264T (=DSM 44701T), isolated from a smear-ripened cheese.</title>
        <authorList>
            <consortium name="US DOE Joint Genome Institute (JGI-PGF)"/>
            <person name="Walter F."/>
            <person name="Albersmeier A."/>
            <person name="Kalinowski J."/>
            <person name="Ruckert C."/>
        </authorList>
    </citation>
    <scope>NUCLEOTIDE SEQUENCE</scope>
    <source>
        <strain evidence="4">CGMCC 1.15388</strain>
    </source>
</reference>
<keyword evidence="2" id="KW-0067">ATP-binding</keyword>
<keyword evidence="2" id="KW-0547">Nucleotide-binding</keyword>
<gene>
    <name evidence="4" type="ORF">GCM10011401_02660</name>
</gene>
<dbReference type="PANTHER" id="PTHR13504:SF38">
    <property type="entry name" value="FIDO DOMAIN-CONTAINING PROTEIN"/>
    <property type="match status" value="1"/>
</dbReference>
<dbReference type="InterPro" id="IPR025758">
    <property type="entry name" value="Fic/DOC_N"/>
</dbReference>
<proteinExistence type="predicted"/>
<feature type="binding site" evidence="2">
    <location>
        <begin position="181"/>
        <end position="193"/>
    </location>
    <ligand>
        <name>ATP</name>
        <dbReference type="ChEBI" id="CHEBI:30616"/>
    </ligand>
</feature>
<dbReference type="AlphaFoldDB" id="A0A917END8"/>
<dbReference type="Pfam" id="PF13784">
    <property type="entry name" value="Fic_N"/>
    <property type="match status" value="1"/>
</dbReference>
<dbReference type="EMBL" id="BMIS01000001">
    <property type="protein sequence ID" value="GGE59384.1"/>
    <property type="molecule type" value="Genomic_DNA"/>
</dbReference>